<organism evidence="1 2">
    <name type="scientific">Kineosporia babensis</name>
    <dbReference type="NCBI Taxonomy" id="499548"/>
    <lineage>
        <taxon>Bacteria</taxon>
        <taxon>Bacillati</taxon>
        <taxon>Actinomycetota</taxon>
        <taxon>Actinomycetes</taxon>
        <taxon>Kineosporiales</taxon>
        <taxon>Kineosporiaceae</taxon>
        <taxon>Kineosporia</taxon>
    </lineage>
</organism>
<evidence type="ECO:0000313" key="1">
    <source>
        <dbReference type="EMBL" id="MCD5316550.1"/>
    </source>
</evidence>
<gene>
    <name evidence="1" type="ORF">LR394_37200</name>
</gene>
<dbReference type="Gene3D" id="3.40.50.1000">
    <property type="entry name" value="HAD superfamily/HAD-like"/>
    <property type="match status" value="1"/>
</dbReference>
<keyword evidence="2" id="KW-1185">Reference proteome</keyword>
<name>A0A9X1NLZ6_9ACTN</name>
<dbReference type="Proteomes" id="UP001138997">
    <property type="component" value="Unassembled WGS sequence"/>
</dbReference>
<accession>A0A9X1NLZ6</accession>
<evidence type="ECO:0000313" key="2">
    <source>
        <dbReference type="Proteomes" id="UP001138997"/>
    </source>
</evidence>
<comment type="caution">
    <text evidence="1">The sequence shown here is derived from an EMBL/GenBank/DDBJ whole genome shotgun (WGS) entry which is preliminary data.</text>
</comment>
<reference evidence="1" key="1">
    <citation type="submission" date="2021-11" db="EMBL/GenBank/DDBJ databases">
        <title>Streptomyces corallinus and Kineosporia corallina sp. nov., two new coral-derived marine actinobacteria.</title>
        <authorList>
            <person name="Buangrab K."/>
            <person name="Sutthacheep M."/>
            <person name="Yeemin T."/>
            <person name="Harunari E."/>
            <person name="Igarashi Y."/>
            <person name="Sripreechasak P."/>
            <person name="Kanchanasin P."/>
            <person name="Tanasupawat S."/>
            <person name="Phongsopitanun W."/>
        </authorList>
    </citation>
    <scope>NUCLEOTIDE SEQUENCE</scope>
    <source>
        <strain evidence="1">JCM 31032</strain>
    </source>
</reference>
<dbReference type="AlphaFoldDB" id="A0A9X1NLZ6"/>
<proteinExistence type="predicted"/>
<dbReference type="InterPro" id="IPR023214">
    <property type="entry name" value="HAD_sf"/>
</dbReference>
<dbReference type="RefSeq" id="WP_231449402.1">
    <property type="nucleotide sequence ID" value="NZ_JAJOMB010000031.1"/>
</dbReference>
<dbReference type="EMBL" id="JAJOMB010000031">
    <property type="protein sequence ID" value="MCD5316550.1"/>
    <property type="molecule type" value="Genomic_DNA"/>
</dbReference>
<sequence>MDIGRVIIDGTAHPGGGDTAFFSGGEAVMLATPQVPGAIETIARLSEWFGGRVWLVSKCGPNVQDRSRRWLAAHDFYARTGVPAENLRFCRERKHKRRHCVQLGLTHFVDDRPDVHAAITDVVPHRYLFGPQRTGVAVDAVRVPDWAAVEALIVGQLRGIPLGDGTPGRR</sequence>
<protein>
    <submittedName>
        <fullName evidence="1">Uncharacterized protein</fullName>
    </submittedName>
</protein>